<evidence type="ECO:0000256" key="5">
    <source>
        <dbReference type="ARBA" id="ARBA00022989"/>
    </source>
</evidence>
<feature type="domain" description="TIR" evidence="10">
    <location>
        <begin position="238"/>
        <end position="384"/>
    </location>
</feature>
<feature type="region of interest" description="Disordered" evidence="8">
    <location>
        <begin position="1"/>
        <end position="24"/>
    </location>
</feature>
<keyword evidence="12" id="KW-1185">Reference proteome</keyword>
<dbReference type="Proteomes" id="UP001372338">
    <property type="component" value="Unassembled WGS sequence"/>
</dbReference>
<keyword evidence="5 9" id="KW-1133">Transmembrane helix</keyword>
<evidence type="ECO:0000256" key="4">
    <source>
        <dbReference type="ARBA" id="ARBA00022692"/>
    </source>
</evidence>
<proteinExistence type="inferred from homology"/>
<feature type="transmembrane region" description="Helical" evidence="9">
    <location>
        <begin position="135"/>
        <end position="161"/>
    </location>
</feature>
<evidence type="ECO:0000313" key="12">
    <source>
        <dbReference type="Proteomes" id="UP001372338"/>
    </source>
</evidence>
<dbReference type="PANTHER" id="PTHR32009:SF146">
    <property type="entry name" value="TIR DOMAIN-CONTAINING PROTEIN"/>
    <property type="match status" value="1"/>
</dbReference>
<dbReference type="SMART" id="SM00255">
    <property type="entry name" value="TIR"/>
    <property type="match status" value="1"/>
</dbReference>
<dbReference type="GO" id="GO:0005783">
    <property type="term" value="C:endoplasmic reticulum"/>
    <property type="evidence" value="ECO:0007669"/>
    <property type="project" value="UniProtKB-ARBA"/>
</dbReference>
<evidence type="ECO:0000256" key="2">
    <source>
        <dbReference type="ARBA" id="ARBA00004127"/>
    </source>
</evidence>
<evidence type="ECO:0000256" key="3">
    <source>
        <dbReference type="ARBA" id="ARBA00006483"/>
    </source>
</evidence>
<sequence>MATPPPTPQSTNTTTGAAGSRSQPPVTTPALNIFFRHCCSQLKPWSELIDRNSLSRPGTLSEAYSRILHNLSYFRHNYVTVTAITLALSLLTHPFSLIILGLFCYGIILCLFHPSDQPLVLFGSRTFSISEIHGLLVIFALYLTSVGPLLISGLMVGFAVVCAHGAFRVVPDEDLFLDAYDQDAEFETNLIFESKDEEPSDAEFNTNLISVPNISRDAEFNQNLISMPNIISSSPPPTKYDVFLSFRGEDTRYSFASHLCTELCRKNIQTYMDDNLGKGENISPALRTAIEESKIYVIIFSKNYASSRWCLDELTNILECQERYGRAVIPIFYNVDPSVVRYQGGSYGVAFLKHEGRYKDKVQGWKAALTHAAGLSGWNSNAIK</sequence>
<organism evidence="11 12">
    <name type="scientific">Crotalaria pallida</name>
    <name type="common">Smooth rattlebox</name>
    <name type="synonym">Crotalaria striata</name>
    <dbReference type="NCBI Taxonomy" id="3830"/>
    <lineage>
        <taxon>Eukaryota</taxon>
        <taxon>Viridiplantae</taxon>
        <taxon>Streptophyta</taxon>
        <taxon>Embryophyta</taxon>
        <taxon>Tracheophyta</taxon>
        <taxon>Spermatophyta</taxon>
        <taxon>Magnoliopsida</taxon>
        <taxon>eudicotyledons</taxon>
        <taxon>Gunneridae</taxon>
        <taxon>Pentapetalae</taxon>
        <taxon>rosids</taxon>
        <taxon>fabids</taxon>
        <taxon>Fabales</taxon>
        <taxon>Fabaceae</taxon>
        <taxon>Papilionoideae</taxon>
        <taxon>50 kb inversion clade</taxon>
        <taxon>genistoids sensu lato</taxon>
        <taxon>core genistoids</taxon>
        <taxon>Crotalarieae</taxon>
        <taxon>Crotalaria</taxon>
    </lineage>
</organism>
<name>A0AAN9EFA5_CROPI</name>
<dbReference type="FunFam" id="3.40.50.10140:FF:000007">
    <property type="entry name" value="Disease resistance protein (TIR-NBS-LRR class)"/>
    <property type="match status" value="1"/>
</dbReference>
<gene>
    <name evidence="11" type="ORF">RIF29_35059</name>
</gene>
<dbReference type="InterPro" id="IPR004895">
    <property type="entry name" value="Prenylated_rab_accept_PRA1"/>
</dbReference>
<evidence type="ECO:0000256" key="6">
    <source>
        <dbReference type="ARBA" id="ARBA00023027"/>
    </source>
</evidence>
<comment type="caution">
    <text evidence="11">The sequence shown here is derived from an EMBL/GenBank/DDBJ whole genome shotgun (WGS) entry which is preliminary data.</text>
</comment>
<dbReference type="InterPro" id="IPR000157">
    <property type="entry name" value="TIR_dom"/>
</dbReference>
<dbReference type="Gene3D" id="3.40.50.10140">
    <property type="entry name" value="Toll/interleukin-1 receptor homology (TIR) domain"/>
    <property type="match status" value="1"/>
</dbReference>
<dbReference type="InterPro" id="IPR035897">
    <property type="entry name" value="Toll_tir_struct_dom_sf"/>
</dbReference>
<dbReference type="Pfam" id="PF01582">
    <property type="entry name" value="TIR"/>
    <property type="match status" value="1"/>
</dbReference>
<comment type="function">
    <text evidence="1">May be involved in both secretory and endocytic intracellular trafficking in the endosomal/prevacuolar compartments.</text>
</comment>
<accession>A0AAN9EFA5</accession>
<dbReference type="PROSITE" id="PS50104">
    <property type="entry name" value="TIR"/>
    <property type="match status" value="1"/>
</dbReference>
<dbReference type="EMBL" id="JAYWIO010000007">
    <property type="protein sequence ID" value="KAK7251668.1"/>
    <property type="molecule type" value="Genomic_DNA"/>
</dbReference>
<keyword evidence="6" id="KW-0520">NAD</keyword>
<dbReference type="GO" id="GO:0007165">
    <property type="term" value="P:signal transduction"/>
    <property type="evidence" value="ECO:0007669"/>
    <property type="project" value="InterPro"/>
</dbReference>
<dbReference type="PANTHER" id="PTHR32009">
    <property type="entry name" value="TMV RESISTANCE PROTEIN N-LIKE"/>
    <property type="match status" value="1"/>
</dbReference>
<dbReference type="GO" id="GO:0016192">
    <property type="term" value="P:vesicle-mediated transport"/>
    <property type="evidence" value="ECO:0007669"/>
    <property type="project" value="UniProtKB-ARBA"/>
</dbReference>
<evidence type="ECO:0000256" key="7">
    <source>
        <dbReference type="ARBA" id="ARBA00023136"/>
    </source>
</evidence>
<comment type="subcellular location">
    <subcellularLocation>
        <location evidence="2">Endomembrane system</location>
        <topology evidence="2">Multi-pass membrane protein</topology>
    </subcellularLocation>
</comment>
<evidence type="ECO:0000313" key="11">
    <source>
        <dbReference type="EMBL" id="KAK7251668.1"/>
    </source>
</evidence>
<comment type="similarity">
    <text evidence="3">Belongs to the PRA1 family.</text>
</comment>
<protein>
    <recommendedName>
        <fullName evidence="10">TIR domain-containing protein</fullName>
    </recommendedName>
</protein>
<evidence type="ECO:0000256" key="8">
    <source>
        <dbReference type="SAM" id="MobiDB-lite"/>
    </source>
</evidence>
<evidence type="ECO:0000256" key="9">
    <source>
        <dbReference type="SAM" id="Phobius"/>
    </source>
</evidence>
<reference evidence="11 12" key="1">
    <citation type="submission" date="2024-01" db="EMBL/GenBank/DDBJ databases">
        <title>The genomes of 5 underutilized Papilionoideae crops provide insights into root nodulation and disease resistanc.</title>
        <authorList>
            <person name="Yuan L."/>
        </authorList>
    </citation>
    <scope>NUCLEOTIDE SEQUENCE [LARGE SCALE GENOMIC DNA]</scope>
    <source>
        <strain evidence="11">ZHUSHIDOU_FW_LH</strain>
        <tissue evidence="11">Leaf</tissue>
    </source>
</reference>
<dbReference type="Pfam" id="PF03208">
    <property type="entry name" value="PRA1"/>
    <property type="match status" value="1"/>
</dbReference>
<keyword evidence="4 9" id="KW-0812">Transmembrane</keyword>
<evidence type="ECO:0000259" key="10">
    <source>
        <dbReference type="PROSITE" id="PS50104"/>
    </source>
</evidence>
<keyword evidence="7 9" id="KW-0472">Membrane</keyword>
<evidence type="ECO:0000256" key="1">
    <source>
        <dbReference type="ARBA" id="ARBA00002501"/>
    </source>
</evidence>
<dbReference type="SUPFAM" id="SSF52200">
    <property type="entry name" value="Toll/Interleukin receptor TIR domain"/>
    <property type="match status" value="1"/>
</dbReference>
<feature type="transmembrane region" description="Helical" evidence="9">
    <location>
        <begin position="95"/>
        <end position="114"/>
    </location>
</feature>
<dbReference type="AlphaFoldDB" id="A0AAN9EFA5"/>